<dbReference type="SUPFAM" id="SSF56935">
    <property type="entry name" value="Porins"/>
    <property type="match status" value="1"/>
</dbReference>
<proteinExistence type="predicted"/>
<feature type="transmembrane region" description="Helical" evidence="1">
    <location>
        <begin position="12"/>
        <end position="33"/>
    </location>
</feature>
<organism evidence="3 4">
    <name type="scientific">Sandaracinomonas limnophila</name>
    <dbReference type="NCBI Taxonomy" id="1862386"/>
    <lineage>
        <taxon>Bacteria</taxon>
        <taxon>Pseudomonadati</taxon>
        <taxon>Bacteroidota</taxon>
        <taxon>Cytophagia</taxon>
        <taxon>Cytophagales</taxon>
        <taxon>Flectobacillaceae</taxon>
        <taxon>Sandaracinomonas</taxon>
    </lineage>
</organism>
<accession>A0A437PW63</accession>
<evidence type="ECO:0000259" key="2">
    <source>
        <dbReference type="Pfam" id="PF13372"/>
    </source>
</evidence>
<dbReference type="OrthoDB" id="311329at2"/>
<feature type="domain" description="Alginate export" evidence="2">
    <location>
        <begin position="62"/>
        <end position="442"/>
    </location>
</feature>
<dbReference type="InterPro" id="IPR025388">
    <property type="entry name" value="Alginate_export_dom"/>
</dbReference>
<comment type="caution">
    <text evidence="3">The sequence shown here is derived from an EMBL/GenBank/DDBJ whole genome shotgun (WGS) entry which is preliminary data.</text>
</comment>
<evidence type="ECO:0000313" key="3">
    <source>
        <dbReference type="EMBL" id="RVU26496.1"/>
    </source>
</evidence>
<keyword evidence="1" id="KW-0812">Transmembrane</keyword>
<dbReference type="AlphaFoldDB" id="A0A437PW63"/>
<reference evidence="3 4" key="1">
    <citation type="submission" date="2019-01" db="EMBL/GenBank/DDBJ databases">
        <authorList>
            <person name="Chen W.-M."/>
        </authorList>
    </citation>
    <scope>NUCLEOTIDE SEQUENCE [LARGE SCALE GENOMIC DNA]</scope>
    <source>
        <strain evidence="3 4">FSY-15</strain>
    </source>
</reference>
<protein>
    <recommendedName>
        <fullName evidence="2">Alginate export domain-containing protein</fullName>
    </recommendedName>
</protein>
<evidence type="ECO:0000313" key="4">
    <source>
        <dbReference type="Proteomes" id="UP000282832"/>
    </source>
</evidence>
<dbReference type="Proteomes" id="UP000282832">
    <property type="component" value="Unassembled WGS sequence"/>
</dbReference>
<keyword evidence="4" id="KW-1185">Reference proteome</keyword>
<dbReference type="InterPro" id="IPR053728">
    <property type="entry name" value="Alginate_Permeability_Chnl"/>
</dbReference>
<dbReference type="Pfam" id="PF13372">
    <property type="entry name" value="Alginate_exp"/>
    <property type="match status" value="1"/>
</dbReference>
<dbReference type="Gene3D" id="2.40.160.100">
    <property type="match status" value="1"/>
</dbReference>
<dbReference type="EMBL" id="SACY01000001">
    <property type="protein sequence ID" value="RVU26496.1"/>
    <property type="molecule type" value="Genomic_DNA"/>
</dbReference>
<gene>
    <name evidence="3" type="ORF">EOJ36_00425</name>
</gene>
<keyword evidence="1" id="KW-0472">Membrane</keyword>
<keyword evidence="1" id="KW-1133">Transmembrane helix</keyword>
<name>A0A437PW63_9BACT</name>
<sequence>MFNLLLHKFYIVSGSFCKIVFGFLLIFSPDLLFGQFAYKSRSEDFALSKSFSDSLSNSKREVKIGGEIREYLQSYQNLNFGQIPASFSDPNPTQLWHRVLFNTSFKLGNHFRIFGQLNSTFRLFNPNPIVSQVDQNSLSIQQLFGEFKLSKHSILRLGKMETYFGNDRLMANREGPNNRNSYVGVNIRRYFPKVQLDAFYLHPMIQKPEFLNDQIADENISGVYFSNWKLTKNAAFDVYGMYLESNAREYLYKSGHEQRLTLGSRIFKTTGKWQYVFENAFQGGKFNDLTIGAFMSIWDVSYAVSKKVSLAFSGTYVPGDTDSNDDKLGTFNTLFAKPPFGQTVALNITNMVNWSPYIKYQLHPKSFVILRTSLVSRASTNDGIYTPNMQQYRPTANKLTSSNLTKVTDMYVVEWNLFPNKSIQTLLEFGYSKAGDYLKETGAGKDVTYIAWRGAYRF</sequence>
<evidence type="ECO:0000256" key="1">
    <source>
        <dbReference type="SAM" id="Phobius"/>
    </source>
</evidence>